<accession>A0A1T5CS00</accession>
<protein>
    <submittedName>
        <fullName evidence="2">Enamine deaminase RidA, house cleaning of reactive enamine intermediates, YjgF/YER057c/UK114 family</fullName>
    </submittedName>
</protein>
<dbReference type="PANTHER" id="PTHR43760:SF1">
    <property type="entry name" value="ENDORIBONUCLEASE L-PSP_CHORISMATE MUTASE-LIKE DOMAIN-CONTAINING PROTEIN"/>
    <property type="match status" value="1"/>
</dbReference>
<name>A0A1T5CS00_9SPHI</name>
<reference evidence="3" key="1">
    <citation type="submission" date="2017-02" db="EMBL/GenBank/DDBJ databases">
        <authorList>
            <person name="Varghese N."/>
            <person name="Submissions S."/>
        </authorList>
    </citation>
    <scope>NUCLEOTIDE SEQUENCE [LARGE SCALE GENOMIC DNA]</scope>
    <source>
        <strain evidence="3">DSM 24091</strain>
    </source>
</reference>
<dbReference type="STRING" id="1513896.SAMN05660841_01553"/>
<dbReference type="Proteomes" id="UP000190150">
    <property type="component" value="Unassembled WGS sequence"/>
</dbReference>
<gene>
    <name evidence="2" type="ORF">SAMN05660841_01553</name>
</gene>
<dbReference type="PANTHER" id="PTHR43760">
    <property type="entry name" value="ENDORIBONUCLEASE-RELATED"/>
    <property type="match status" value="1"/>
</dbReference>
<dbReference type="EMBL" id="FUZF01000004">
    <property type="protein sequence ID" value="SKB62091.1"/>
    <property type="molecule type" value="Genomic_DNA"/>
</dbReference>
<keyword evidence="3" id="KW-1185">Reference proteome</keyword>
<dbReference type="InterPro" id="IPR035959">
    <property type="entry name" value="RutC-like_sf"/>
</dbReference>
<dbReference type="Pfam" id="PF14588">
    <property type="entry name" value="YjgF_endoribonc"/>
    <property type="match status" value="1"/>
</dbReference>
<dbReference type="CDD" id="cd02199">
    <property type="entry name" value="YjgF_YER057c_UK114_like_1"/>
    <property type="match status" value="1"/>
</dbReference>
<dbReference type="SUPFAM" id="SSF55298">
    <property type="entry name" value="YjgF-like"/>
    <property type="match status" value="1"/>
</dbReference>
<feature type="domain" description="Endoribonuclease L-PSP/chorismate mutase-like" evidence="1">
    <location>
        <begin position="11"/>
        <end position="125"/>
    </location>
</feature>
<dbReference type="InterPro" id="IPR013813">
    <property type="entry name" value="Endoribo_LPSP/chorism_mut-like"/>
</dbReference>
<organism evidence="2 3">
    <name type="scientific">Sphingobacterium nematocida</name>
    <dbReference type="NCBI Taxonomy" id="1513896"/>
    <lineage>
        <taxon>Bacteria</taxon>
        <taxon>Pseudomonadati</taxon>
        <taxon>Bacteroidota</taxon>
        <taxon>Sphingobacteriia</taxon>
        <taxon>Sphingobacteriales</taxon>
        <taxon>Sphingobacteriaceae</taxon>
        <taxon>Sphingobacterium</taxon>
    </lineage>
</organism>
<sequence length="156" mass="16993">MYNADEQFEKLGLTLPPAPTPKGVYKPYVIDGKYLYLSGHGPVQDDASLIIGRIGRDMDAEAGKHSARQVGLTMLSTIKTNLGSLNKVKRVIKVLGMVNCSSDFERHPYIINGCSELFAAVWGEENGIGTRSAVGFGSLPDNIPVEIEALFELHED</sequence>
<evidence type="ECO:0000313" key="3">
    <source>
        <dbReference type="Proteomes" id="UP000190150"/>
    </source>
</evidence>
<dbReference type="OrthoDB" id="9806350at2"/>
<dbReference type="Gene3D" id="3.30.1330.40">
    <property type="entry name" value="RutC-like"/>
    <property type="match status" value="1"/>
</dbReference>
<dbReference type="AlphaFoldDB" id="A0A1T5CS00"/>
<proteinExistence type="predicted"/>
<evidence type="ECO:0000259" key="1">
    <source>
        <dbReference type="Pfam" id="PF14588"/>
    </source>
</evidence>
<evidence type="ECO:0000313" key="2">
    <source>
        <dbReference type="EMBL" id="SKB62091.1"/>
    </source>
</evidence>